<reference evidence="2" key="1">
    <citation type="submission" date="2020-02" db="EMBL/GenBank/DDBJ databases">
        <authorList>
            <person name="Meier V. D."/>
        </authorList>
    </citation>
    <scope>NUCLEOTIDE SEQUENCE</scope>
    <source>
        <strain evidence="2">AVDCRST_MAG49</strain>
    </source>
</reference>
<dbReference type="EMBL" id="CADCWG010000098">
    <property type="protein sequence ID" value="CAA9548811.1"/>
    <property type="molecule type" value="Genomic_DNA"/>
</dbReference>
<evidence type="ECO:0000256" key="1">
    <source>
        <dbReference type="SAM" id="MobiDB-lite"/>
    </source>
</evidence>
<feature type="region of interest" description="Disordered" evidence="1">
    <location>
        <begin position="1"/>
        <end position="20"/>
    </location>
</feature>
<accession>A0A6J4UI81</accession>
<sequence length="115" mass="12335">MSPPDRQRAATAEVRPSPLDPFLRPFLDEVAAREDGFSPMSHGAAAAAAQGWPPSFTEVLFTSARGRGLIEPFRSAAARGRPRWRLSTRGAAWLGRDDRDGHAPADPAAQDGQTA</sequence>
<organism evidence="2">
    <name type="scientific">uncultured Thermomicrobiales bacterium</name>
    <dbReference type="NCBI Taxonomy" id="1645740"/>
    <lineage>
        <taxon>Bacteria</taxon>
        <taxon>Pseudomonadati</taxon>
        <taxon>Thermomicrobiota</taxon>
        <taxon>Thermomicrobia</taxon>
        <taxon>Thermomicrobiales</taxon>
        <taxon>environmental samples</taxon>
    </lineage>
</organism>
<dbReference type="AlphaFoldDB" id="A0A6J4UI81"/>
<evidence type="ECO:0000313" key="2">
    <source>
        <dbReference type="EMBL" id="CAA9548811.1"/>
    </source>
</evidence>
<proteinExistence type="predicted"/>
<protein>
    <submittedName>
        <fullName evidence="2">Uncharacterized protein</fullName>
    </submittedName>
</protein>
<gene>
    <name evidence="2" type="ORF">AVDCRST_MAG49-1598</name>
</gene>
<feature type="region of interest" description="Disordered" evidence="1">
    <location>
        <begin position="92"/>
        <end position="115"/>
    </location>
</feature>
<name>A0A6J4UI81_9BACT</name>